<accession>A0A2K2UCM3</accession>
<evidence type="ECO:0000313" key="1">
    <source>
        <dbReference type="EMBL" id="PNV68066.1"/>
    </source>
</evidence>
<sequence>MDPVSLPEWFTAFAEISAVAVALFLPQYQAHRERKTSFTRMRRVTKGMLYALAHDRAACTESCDSSRLESAKELNLYLQVAFLVLSDQRELDLREEVARLYRALTSPHADIQAIEQEIALL</sequence>
<proteinExistence type="predicted"/>
<protein>
    <submittedName>
        <fullName evidence="1">Transcriptional regulator</fullName>
    </submittedName>
</protein>
<evidence type="ECO:0000313" key="2">
    <source>
        <dbReference type="Proteomes" id="UP000236197"/>
    </source>
</evidence>
<dbReference type="EMBL" id="PPEK01000003">
    <property type="protein sequence ID" value="PNV68066.1"/>
    <property type="molecule type" value="Genomic_DNA"/>
</dbReference>
<name>A0A2K2UCM3_9ACTN</name>
<organism evidence="1 2">
    <name type="scientific">Enteroscipio rubneri</name>
    <dbReference type="NCBI Taxonomy" id="2070686"/>
    <lineage>
        <taxon>Bacteria</taxon>
        <taxon>Bacillati</taxon>
        <taxon>Actinomycetota</taxon>
        <taxon>Coriobacteriia</taxon>
        <taxon>Eggerthellales</taxon>
        <taxon>Eggerthellaceae</taxon>
        <taxon>Enteroscipio</taxon>
    </lineage>
</organism>
<keyword evidence="2" id="KW-1185">Reference proteome</keyword>
<gene>
    <name evidence="1" type="ORF">C2L71_04320</name>
</gene>
<dbReference type="AlphaFoldDB" id="A0A2K2UCM3"/>
<dbReference type="OrthoDB" id="3174721at2"/>
<reference evidence="2" key="1">
    <citation type="submission" date="2018-01" db="EMBL/GenBank/DDBJ databases">
        <title>Rubneribacter badeniensis gen. nov., sp. nov., and Colonibacter rubneri, gen. nov., sp. nov., WGS of new members of the Eggerthellaceae.</title>
        <authorList>
            <person name="Danylec N."/>
            <person name="Stoll D.A."/>
            <person name="Doetsch A."/>
            <person name="Kulling S.E."/>
            <person name="Huch M."/>
        </authorList>
    </citation>
    <scope>NUCLEOTIDE SEQUENCE [LARGE SCALE GENOMIC DNA]</scope>
    <source>
        <strain evidence="2">ResAG-96</strain>
    </source>
</reference>
<dbReference type="Proteomes" id="UP000236197">
    <property type="component" value="Unassembled WGS sequence"/>
</dbReference>
<dbReference type="RefSeq" id="WP_103264544.1">
    <property type="nucleotide sequence ID" value="NZ_CABMLE010000003.1"/>
</dbReference>
<comment type="caution">
    <text evidence="1">The sequence shown here is derived from an EMBL/GenBank/DDBJ whole genome shotgun (WGS) entry which is preliminary data.</text>
</comment>